<name>A0A9D4XWH8_PEA</name>
<dbReference type="EMBL" id="JAMSHJ010000003">
    <property type="protein sequence ID" value="KAI5427827.1"/>
    <property type="molecule type" value="Genomic_DNA"/>
</dbReference>
<dbReference type="Gramene" id="Psat03G0301600-T1">
    <property type="protein sequence ID" value="KAI5427827.1"/>
    <property type="gene ID" value="KIW84_033016"/>
</dbReference>
<dbReference type="Proteomes" id="UP001058974">
    <property type="component" value="Chromosome 3"/>
</dbReference>
<sequence length="273" mass="30181">MAIQVSSAAVSPNSSGIDGLLPEELQSGIQSAFESVAKDADVGQILKDIKRVLEDAHGTSIQDSAAVIPLDVQPSDIPCYELNATSQKFSMEEFEELKLEKEKAILDLLKYSENLEMTKSQLQETEQLLTVFNRINPPDNLQNKINKTVQNLPHKNFSTTHLNLLLICFSRQKSAQKLHFTLHDQNSSTIIMTSNQFITKPATCNLPINPKCNRKETERKHLDGGNATCNITTSGTTLRRHDQHHLSPSAGQEKLRVAIHDCGGHCSGTQNQG</sequence>
<organism evidence="2 3">
    <name type="scientific">Pisum sativum</name>
    <name type="common">Garden pea</name>
    <name type="synonym">Lathyrus oleraceus</name>
    <dbReference type="NCBI Taxonomy" id="3888"/>
    <lineage>
        <taxon>Eukaryota</taxon>
        <taxon>Viridiplantae</taxon>
        <taxon>Streptophyta</taxon>
        <taxon>Embryophyta</taxon>
        <taxon>Tracheophyta</taxon>
        <taxon>Spermatophyta</taxon>
        <taxon>Magnoliopsida</taxon>
        <taxon>eudicotyledons</taxon>
        <taxon>Gunneridae</taxon>
        <taxon>Pentapetalae</taxon>
        <taxon>rosids</taxon>
        <taxon>fabids</taxon>
        <taxon>Fabales</taxon>
        <taxon>Fabaceae</taxon>
        <taxon>Papilionoideae</taxon>
        <taxon>50 kb inversion clade</taxon>
        <taxon>NPAAA clade</taxon>
        <taxon>Hologalegina</taxon>
        <taxon>IRL clade</taxon>
        <taxon>Fabeae</taxon>
        <taxon>Lathyrus</taxon>
    </lineage>
</organism>
<evidence type="ECO:0000256" key="1">
    <source>
        <dbReference type="SAM" id="Coils"/>
    </source>
</evidence>
<evidence type="ECO:0000313" key="3">
    <source>
        <dbReference type="Proteomes" id="UP001058974"/>
    </source>
</evidence>
<keyword evidence="3" id="KW-1185">Reference proteome</keyword>
<accession>A0A9D4XWH8</accession>
<comment type="caution">
    <text evidence="2">The sequence shown here is derived from an EMBL/GenBank/DDBJ whole genome shotgun (WGS) entry which is preliminary data.</text>
</comment>
<proteinExistence type="predicted"/>
<feature type="coiled-coil region" evidence="1">
    <location>
        <begin position="94"/>
        <end position="128"/>
    </location>
</feature>
<reference evidence="2 3" key="1">
    <citation type="journal article" date="2022" name="Nat. Genet.">
        <title>Improved pea reference genome and pan-genome highlight genomic features and evolutionary characteristics.</title>
        <authorList>
            <person name="Yang T."/>
            <person name="Liu R."/>
            <person name="Luo Y."/>
            <person name="Hu S."/>
            <person name="Wang D."/>
            <person name="Wang C."/>
            <person name="Pandey M.K."/>
            <person name="Ge S."/>
            <person name="Xu Q."/>
            <person name="Li N."/>
            <person name="Li G."/>
            <person name="Huang Y."/>
            <person name="Saxena R.K."/>
            <person name="Ji Y."/>
            <person name="Li M."/>
            <person name="Yan X."/>
            <person name="He Y."/>
            <person name="Liu Y."/>
            <person name="Wang X."/>
            <person name="Xiang C."/>
            <person name="Varshney R.K."/>
            <person name="Ding H."/>
            <person name="Gao S."/>
            <person name="Zong X."/>
        </authorList>
    </citation>
    <scope>NUCLEOTIDE SEQUENCE [LARGE SCALE GENOMIC DNA]</scope>
    <source>
        <strain evidence="2 3">cv. Zhongwan 6</strain>
    </source>
</reference>
<dbReference type="AlphaFoldDB" id="A0A9D4XWH8"/>
<protein>
    <submittedName>
        <fullName evidence="2">Uncharacterized protein</fullName>
    </submittedName>
</protein>
<evidence type="ECO:0000313" key="2">
    <source>
        <dbReference type="EMBL" id="KAI5427827.1"/>
    </source>
</evidence>
<keyword evidence="1" id="KW-0175">Coiled coil</keyword>
<gene>
    <name evidence="2" type="ORF">KIW84_033016</name>
</gene>